<accession>A0ABV6ZY67</accession>
<dbReference type="InterPro" id="IPR036065">
    <property type="entry name" value="BolA-like_sf"/>
</dbReference>
<organism evidence="2 3">
    <name type="scientific">Hyphobacterium vulgare</name>
    <dbReference type="NCBI Taxonomy" id="1736751"/>
    <lineage>
        <taxon>Bacteria</taxon>
        <taxon>Pseudomonadati</taxon>
        <taxon>Pseudomonadota</taxon>
        <taxon>Alphaproteobacteria</taxon>
        <taxon>Maricaulales</taxon>
        <taxon>Maricaulaceae</taxon>
        <taxon>Hyphobacterium</taxon>
    </lineage>
</organism>
<comment type="caution">
    <text evidence="2">The sequence shown here is derived from an EMBL/GenBank/DDBJ whole genome shotgun (WGS) entry which is preliminary data.</text>
</comment>
<evidence type="ECO:0000313" key="2">
    <source>
        <dbReference type="EMBL" id="MFC2926322.1"/>
    </source>
</evidence>
<sequence>MGEVRDRIAAKLAAAFRPARLDVTDESAAHAGHAGAREGGESHFHVLIVAEAFAGKSRLERQRAVNAALAEELAGPVHALRMTVKSPSEG</sequence>
<dbReference type="PANTHER" id="PTHR46230:SF7">
    <property type="entry name" value="BOLA-LIKE PROTEIN 1"/>
    <property type="match status" value="1"/>
</dbReference>
<evidence type="ECO:0000313" key="3">
    <source>
        <dbReference type="Proteomes" id="UP001595379"/>
    </source>
</evidence>
<protein>
    <submittedName>
        <fullName evidence="2">BolA family protein</fullName>
    </submittedName>
</protein>
<gene>
    <name evidence="2" type="ORF">ACFOOR_09405</name>
</gene>
<comment type="similarity">
    <text evidence="1">Belongs to the BolA/IbaG family.</text>
</comment>
<evidence type="ECO:0000256" key="1">
    <source>
        <dbReference type="RuleBase" id="RU003860"/>
    </source>
</evidence>
<dbReference type="RefSeq" id="WP_343165705.1">
    <property type="nucleotide sequence ID" value="NZ_JBHRSV010000017.1"/>
</dbReference>
<reference evidence="3" key="1">
    <citation type="journal article" date="2019" name="Int. J. Syst. Evol. Microbiol.">
        <title>The Global Catalogue of Microorganisms (GCM) 10K type strain sequencing project: providing services to taxonomists for standard genome sequencing and annotation.</title>
        <authorList>
            <consortium name="The Broad Institute Genomics Platform"/>
            <consortium name="The Broad Institute Genome Sequencing Center for Infectious Disease"/>
            <person name="Wu L."/>
            <person name="Ma J."/>
        </authorList>
    </citation>
    <scope>NUCLEOTIDE SEQUENCE [LARGE SCALE GENOMIC DNA]</scope>
    <source>
        <strain evidence="3">KCTC 52487</strain>
    </source>
</reference>
<keyword evidence="3" id="KW-1185">Reference proteome</keyword>
<proteinExistence type="inferred from homology"/>
<dbReference type="EMBL" id="JBHRSV010000017">
    <property type="protein sequence ID" value="MFC2926322.1"/>
    <property type="molecule type" value="Genomic_DNA"/>
</dbReference>
<dbReference type="InterPro" id="IPR002634">
    <property type="entry name" value="BolA"/>
</dbReference>
<dbReference type="Gene3D" id="3.30.300.90">
    <property type="entry name" value="BolA-like"/>
    <property type="match status" value="1"/>
</dbReference>
<dbReference type="SUPFAM" id="SSF82657">
    <property type="entry name" value="BolA-like"/>
    <property type="match status" value="1"/>
</dbReference>
<name>A0ABV6ZY67_9PROT</name>
<dbReference type="Pfam" id="PF01722">
    <property type="entry name" value="BolA"/>
    <property type="match status" value="1"/>
</dbReference>
<dbReference type="PANTHER" id="PTHR46230">
    <property type="match status" value="1"/>
</dbReference>
<dbReference type="PIRSF" id="PIRSF003113">
    <property type="entry name" value="BolA"/>
    <property type="match status" value="1"/>
</dbReference>
<dbReference type="Proteomes" id="UP001595379">
    <property type="component" value="Unassembled WGS sequence"/>
</dbReference>